<dbReference type="InterPro" id="IPR000253">
    <property type="entry name" value="FHA_dom"/>
</dbReference>
<reference evidence="6 7" key="1">
    <citation type="journal article" date="2017" name="Nature">
        <title>The Apostasia genome and the evolution of orchids.</title>
        <authorList>
            <person name="Zhang G.Q."/>
            <person name="Liu K.W."/>
            <person name="Li Z."/>
            <person name="Lohaus R."/>
            <person name="Hsiao Y.Y."/>
            <person name="Niu S.C."/>
            <person name="Wang J.Y."/>
            <person name="Lin Y.C."/>
            <person name="Xu Q."/>
            <person name="Chen L.J."/>
            <person name="Yoshida K."/>
            <person name="Fujiwara S."/>
            <person name="Wang Z.W."/>
            <person name="Zhang Y.Q."/>
            <person name="Mitsuda N."/>
            <person name="Wang M."/>
            <person name="Liu G.H."/>
            <person name="Pecoraro L."/>
            <person name="Huang H.X."/>
            <person name="Xiao X.J."/>
            <person name="Lin M."/>
            <person name="Wu X.Y."/>
            <person name="Wu W.L."/>
            <person name="Chen Y.Y."/>
            <person name="Chang S.B."/>
            <person name="Sakamoto S."/>
            <person name="Ohme-Takagi M."/>
            <person name="Yagi M."/>
            <person name="Zeng S.J."/>
            <person name="Shen C.Y."/>
            <person name="Yeh C.M."/>
            <person name="Luo Y.B."/>
            <person name="Tsai W.C."/>
            <person name="Van de Peer Y."/>
            <person name="Liu Z.J."/>
        </authorList>
    </citation>
    <scope>NUCLEOTIDE SEQUENCE [LARGE SCALE GENOMIC DNA]</scope>
    <source>
        <strain evidence="7">cv. Shenzhen</strain>
        <tissue evidence="6">Stem</tissue>
    </source>
</reference>
<evidence type="ECO:0000259" key="5">
    <source>
        <dbReference type="PROSITE" id="PS50006"/>
    </source>
</evidence>
<feature type="binding site" evidence="4">
    <location>
        <position position="277"/>
    </location>
    <ligand>
        <name>substrate</name>
    </ligand>
</feature>
<sequence>MGFCYLRPLGSGAGERQQLTCLISDRLYTVGRKRRHCQIKFNHCCVSRRHCQIFLDGDDRKLRLVDGFLFSRASRLEEVRRTFRSESECLGFKVSQNGVYLNGQRLRRGIVADLSEGDEVAFGCGGLGSAPCCKMRCGFVVRSIVRSEKETNLDLYSDGKTFFLNRLEYTGHLTSYHHREVTLKELLHPVESLKQVFIATFTCDVSWFLQCCQIPKHLPVTIACHCTEKCWNSDCHVRSRVPCSNYPNLLLIYPPFPDEIAFGKEHKKKGVACHHPKLFVLQREESVRIIITSANLTAKQWNQITNTVWWQDFPCRDGPDYTSFFGRSDFAAHLAGFIASLVVGVPRQAHWIKELAKYDFARATAHLIASIPGVHSPNNNFSGIDCFVSPATAKCLGFVQASVVGLSHRFNDITKSSGTELRKLASCLGMFQDSSLGLVEVILKRNHNIPADANAISVIVANVDKQADVDCVQLGFLPRDVAKWVSPLLDNSFLELSAFIHPKEALAAALDGKHAKVQCLLCVIEGPNFSKTSRLILPEHLSALCSFIASIQRCLGLWRLQEVCTRSGHSAFGWIYCGSHNFSPAAWGRIVSPF</sequence>
<dbReference type="CDD" id="cd00060">
    <property type="entry name" value="FHA"/>
    <property type="match status" value="1"/>
</dbReference>
<keyword evidence="2 6" id="KW-0378">Hydrolase</keyword>
<dbReference type="GO" id="GO:0006281">
    <property type="term" value="P:DNA repair"/>
    <property type="evidence" value="ECO:0007669"/>
    <property type="project" value="InterPro"/>
</dbReference>
<dbReference type="PANTHER" id="PTHR12415:SF3">
    <property type="entry name" value="OS04G0403400 PROTEIN"/>
    <property type="match status" value="1"/>
</dbReference>
<dbReference type="SUPFAM" id="SSF49879">
    <property type="entry name" value="SMAD/FHA domain"/>
    <property type="match status" value="1"/>
</dbReference>
<evidence type="ECO:0000313" key="6">
    <source>
        <dbReference type="EMBL" id="PKA65403.1"/>
    </source>
</evidence>
<name>A0A2I0BC80_9ASPA</name>
<dbReference type="GO" id="GO:0005634">
    <property type="term" value="C:nucleus"/>
    <property type="evidence" value="ECO:0007669"/>
    <property type="project" value="InterPro"/>
</dbReference>
<dbReference type="GO" id="GO:0016818">
    <property type="term" value="F:hydrolase activity, acting on acid anhydrides, in phosphorus-containing anhydrides"/>
    <property type="evidence" value="ECO:0007669"/>
    <property type="project" value="InterPro"/>
</dbReference>
<proteinExistence type="predicted"/>
<dbReference type="STRING" id="1088818.A0A2I0BC80"/>
<evidence type="ECO:0000256" key="1">
    <source>
        <dbReference type="ARBA" id="ARBA00022723"/>
    </source>
</evidence>
<dbReference type="PANTHER" id="PTHR12415">
    <property type="entry name" value="TYROSYL-DNA PHOSPHODIESTERASE 1"/>
    <property type="match status" value="1"/>
</dbReference>
<dbReference type="EC" id="3.1.4.-" evidence="6"/>
<dbReference type="SUPFAM" id="SSF56024">
    <property type="entry name" value="Phospholipase D/nuclease"/>
    <property type="match status" value="2"/>
</dbReference>
<evidence type="ECO:0000256" key="3">
    <source>
        <dbReference type="PIRSR" id="PIRSR610347-1"/>
    </source>
</evidence>
<dbReference type="SMART" id="SM00240">
    <property type="entry name" value="FHA"/>
    <property type="match status" value="1"/>
</dbReference>
<dbReference type="OrthoDB" id="47785at2759"/>
<dbReference type="EMBL" id="KZ451895">
    <property type="protein sequence ID" value="PKA65403.1"/>
    <property type="molecule type" value="Genomic_DNA"/>
</dbReference>
<dbReference type="Pfam" id="PF06087">
    <property type="entry name" value="Tyr-DNA_phospho"/>
    <property type="match status" value="1"/>
</dbReference>
<dbReference type="AlphaFoldDB" id="A0A2I0BC80"/>
<keyword evidence="1" id="KW-0479">Metal-binding</keyword>
<evidence type="ECO:0000256" key="4">
    <source>
        <dbReference type="PIRSR" id="PIRSR610347-2"/>
    </source>
</evidence>
<organism evidence="6 7">
    <name type="scientific">Apostasia shenzhenica</name>
    <dbReference type="NCBI Taxonomy" id="1088818"/>
    <lineage>
        <taxon>Eukaryota</taxon>
        <taxon>Viridiplantae</taxon>
        <taxon>Streptophyta</taxon>
        <taxon>Embryophyta</taxon>
        <taxon>Tracheophyta</taxon>
        <taxon>Spermatophyta</taxon>
        <taxon>Magnoliopsida</taxon>
        <taxon>Liliopsida</taxon>
        <taxon>Asparagales</taxon>
        <taxon>Orchidaceae</taxon>
        <taxon>Apostasioideae</taxon>
        <taxon>Apostasia</taxon>
    </lineage>
</organism>
<dbReference type="Proteomes" id="UP000236161">
    <property type="component" value="Unassembled WGS sequence"/>
</dbReference>
<dbReference type="GO" id="GO:0008270">
    <property type="term" value="F:zinc ion binding"/>
    <property type="evidence" value="ECO:0007669"/>
    <property type="project" value="InterPro"/>
</dbReference>
<gene>
    <name evidence="6" type="ORF">AXF42_Ash005737</name>
</gene>
<accession>A0A2I0BC80</accession>
<feature type="domain" description="FHA" evidence="5">
    <location>
        <begin position="28"/>
        <end position="106"/>
    </location>
</feature>
<dbReference type="GO" id="GO:0003676">
    <property type="term" value="F:nucleic acid binding"/>
    <property type="evidence" value="ECO:0007669"/>
    <property type="project" value="InterPro"/>
</dbReference>
<dbReference type="Pfam" id="PF00498">
    <property type="entry name" value="FHA"/>
    <property type="match status" value="1"/>
</dbReference>
<dbReference type="InterPro" id="IPR014905">
    <property type="entry name" value="HIRAN"/>
</dbReference>
<dbReference type="GO" id="GO:0008081">
    <property type="term" value="F:phosphoric diester hydrolase activity"/>
    <property type="evidence" value="ECO:0007669"/>
    <property type="project" value="InterPro"/>
</dbReference>
<dbReference type="CDD" id="cd09122">
    <property type="entry name" value="PLDc_Tdp1_1"/>
    <property type="match status" value="1"/>
</dbReference>
<feature type="active site" description="Nucleophile" evidence="3">
    <location>
        <position position="275"/>
    </location>
</feature>
<dbReference type="Gene3D" id="2.60.200.20">
    <property type="match status" value="1"/>
</dbReference>
<dbReference type="InterPro" id="IPR010347">
    <property type="entry name" value="Tdp1"/>
</dbReference>
<keyword evidence="7" id="KW-1185">Reference proteome</keyword>
<evidence type="ECO:0000256" key="2">
    <source>
        <dbReference type="ARBA" id="ARBA00022801"/>
    </source>
</evidence>
<dbReference type="Gene3D" id="3.30.70.2330">
    <property type="match status" value="1"/>
</dbReference>
<dbReference type="InterPro" id="IPR008984">
    <property type="entry name" value="SMAD_FHA_dom_sf"/>
</dbReference>
<dbReference type="Gene3D" id="3.30.870.10">
    <property type="entry name" value="Endonuclease Chain A"/>
    <property type="match status" value="2"/>
</dbReference>
<protein>
    <submittedName>
        <fullName evidence="6">Tyrosyl-DNA phosphodiesterase 1</fullName>
        <ecNumber evidence="6">3.1.4.-</ecNumber>
    </submittedName>
</protein>
<evidence type="ECO:0000313" key="7">
    <source>
        <dbReference type="Proteomes" id="UP000236161"/>
    </source>
</evidence>
<dbReference type="PROSITE" id="PS50006">
    <property type="entry name" value="FHA_DOMAIN"/>
    <property type="match status" value="1"/>
</dbReference>
<dbReference type="Pfam" id="PF08797">
    <property type="entry name" value="HIRAN"/>
    <property type="match status" value="1"/>
</dbReference>